<evidence type="ECO:0000256" key="13">
    <source>
        <dbReference type="ARBA" id="ARBA00023315"/>
    </source>
</evidence>
<organism evidence="16">
    <name type="scientific">Tetraselmis sp. GSL018</name>
    <dbReference type="NCBI Taxonomy" id="582737"/>
    <lineage>
        <taxon>Eukaryota</taxon>
        <taxon>Viridiplantae</taxon>
        <taxon>Chlorophyta</taxon>
        <taxon>core chlorophytes</taxon>
        <taxon>Chlorodendrophyceae</taxon>
        <taxon>Chlorodendrales</taxon>
        <taxon>Chlorodendraceae</taxon>
        <taxon>Tetraselmis</taxon>
    </lineage>
</organism>
<dbReference type="EC" id="2.3.1.-" evidence="14"/>
<dbReference type="GO" id="GO:0004144">
    <property type="term" value="F:diacylglycerol O-acyltransferase activity"/>
    <property type="evidence" value="ECO:0007669"/>
    <property type="project" value="TreeGrafter"/>
</dbReference>
<dbReference type="GO" id="GO:0006071">
    <property type="term" value="P:glycerol metabolic process"/>
    <property type="evidence" value="ECO:0007669"/>
    <property type="project" value="UniProtKB-KW"/>
</dbReference>
<dbReference type="InterPro" id="IPR007130">
    <property type="entry name" value="DAGAT"/>
</dbReference>
<evidence type="ECO:0000256" key="6">
    <source>
        <dbReference type="ARBA" id="ARBA00022679"/>
    </source>
</evidence>
<evidence type="ECO:0000256" key="14">
    <source>
        <dbReference type="RuleBase" id="RU367023"/>
    </source>
</evidence>
<comment type="pathway">
    <text evidence="3">Lipid metabolism.</text>
</comment>
<keyword evidence="7 14" id="KW-0812">Transmembrane</keyword>
<evidence type="ECO:0000256" key="12">
    <source>
        <dbReference type="ARBA" id="ARBA00023136"/>
    </source>
</evidence>
<accession>A0A061SBK4</accession>
<proteinExistence type="inferred from homology"/>
<dbReference type="PANTHER" id="PTHR12317:SF0">
    <property type="entry name" value="ACYLTRANSFERASE"/>
    <property type="match status" value="1"/>
</dbReference>
<keyword evidence="11" id="KW-0443">Lipid metabolism</keyword>
<feature type="transmembrane region" description="Helical" evidence="14">
    <location>
        <begin position="56"/>
        <end position="76"/>
    </location>
</feature>
<reference evidence="16" key="1">
    <citation type="submission" date="2014-05" db="EMBL/GenBank/DDBJ databases">
        <title>The transcriptome of the halophilic microalga Tetraselmis sp. GSL018 isolated from the Great Salt Lake, Utah.</title>
        <authorList>
            <person name="Jinkerson R.E."/>
            <person name="D'Adamo S."/>
            <person name="Posewitz M.C."/>
        </authorList>
    </citation>
    <scope>NUCLEOTIDE SEQUENCE</scope>
    <source>
        <strain evidence="16">GSL018</strain>
    </source>
</reference>
<evidence type="ECO:0000313" key="15">
    <source>
        <dbReference type="EMBL" id="JAC65360.1"/>
    </source>
</evidence>
<evidence type="ECO:0000313" key="16">
    <source>
        <dbReference type="EMBL" id="JAC80111.1"/>
    </source>
</evidence>
<evidence type="ECO:0000256" key="8">
    <source>
        <dbReference type="ARBA" id="ARBA00022798"/>
    </source>
</evidence>
<dbReference type="EMBL" id="GBEZ01005167">
    <property type="protein sequence ID" value="JAC80111.1"/>
    <property type="molecule type" value="Transcribed_RNA"/>
</dbReference>
<evidence type="ECO:0000256" key="2">
    <source>
        <dbReference type="ARBA" id="ARBA00004771"/>
    </source>
</evidence>
<dbReference type="Pfam" id="PF03982">
    <property type="entry name" value="DAGAT"/>
    <property type="match status" value="1"/>
</dbReference>
<dbReference type="GO" id="GO:0005789">
    <property type="term" value="C:endoplasmic reticulum membrane"/>
    <property type="evidence" value="ECO:0007669"/>
    <property type="project" value="UniProtKB-SubCell"/>
</dbReference>
<name>A0A061SBK4_9CHLO</name>
<protein>
    <recommendedName>
        <fullName evidence="14">Acyltransferase</fullName>
        <ecNumber evidence="14">2.3.1.-</ecNumber>
    </recommendedName>
</protein>
<gene>
    <name evidence="16" type="primary">DGAT2L6</name>
    <name evidence="16" type="ORF">TSPGSL018_11030</name>
    <name evidence="15" type="ORF">TSPGSL018_16208</name>
</gene>
<evidence type="ECO:0000256" key="1">
    <source>
        <dbReference type="ARBA" id="ARBA00004477"/>
    </source>
</evidence>
<feature type="transmembrane region" description="Helical" evidence="14">
    <location>
        <begin position="32"/>
        <end position="50"/>
    </location>
</feature>
<evidence type="ECO:0000256" key="4">
    <source>
        <dbReference type="ARBA" id="ARBA00005420"/>
    </source>
</evidence>
<comment type="similarity">
    <text evidence="4 14">Belongs to the diacylglycerol acyltransferase family.</text>
</comment>
<keyword evidence="12 14" id="KW-0472">Membrane</keyword>
<dbReference type="PANTHER" id="PTHR12317">
    <property type="entry name" value="DIACYLGLYCEROL O-ACYLTRANSFERASE"/>
    <property type="match status" value="1"/>
</dbReference>
<evidence type="ECO:0000256" key="9">
    <source>
        <dbReference type="ARBA" id="ARBA00022824"/>
    </source>
</evidence>
<keyword evidence="6 14" id="KW-0808">Transferase</keyword>
<keyword evidence="8" id="KW-0319">Glycerol metabolism</keyword>
<dbReference type="GO" id="GO:0019432">
    <property type="term" value="P:triglyceride biosynthetic process"/>
    <property type="evidence" value="ECO:0007669"/>
    <property type="project" value="TreeGrafter"/>
</dbReference>
<evidence type="ECO:0000256" key="7">
    <source>
        <dbReference type="ARBA" id="ARBA00022692"/>
    </source>
</evidence>
<evidence type="ECO:0000256" key="11">
    <source>
        <dbReference type="ARBA" id="ARBA00023098"/>
    </source>
</evidence>
<keyword evidence="10 14" id="KW-1133">Transmembrane helix</keyword>
<dbReference type="EMBL" id="GBEZ01021384">
    <property type="protein sequence ID" value="JAC65360.1"/>
    <property type="molecule type" value="Transcribed_RNA"/>
</dbReference>
<keyword evidence="5" id="KW-0444">Lipid biosynthesis</keyword>
<evidence type="ECO:0000256" key="3">
    <source>
        <dbReference type="ARBA" id="ARBA00005189"/>
    </source>
</evidence>
<keyword evidence="13 16" id="KW-0012">Acyltransferase</keyword>
<dbReference type="AlphaFoldDB" id="A0A061SBK4"/>
<keyword evidence="9 14" id="KW-0256">Endoplasmic reticulum</keyword>
<sequence>MVNAKSATEAHKSASGDAKLNSGASFQGPDPLGVVCFSFFISMWVYAQFLPLLAIYLWWSLGRYTLLLSIVAYFVYRGKYKAVCWPGIRKITGEFVQRHPYFKKQQVIFDIDEMPKPGTSCLLCYHMHGVLTCGSLLNGAVHPDVIKSDPKCLVGSGLFGVCFLSDLLRWFDFLPWTREVMKEEMGKGTNLLIMPGGFEEASCYKRGAHRTYLKDRKGWIKYALQFGYKLIPCYTFGEELTYWTWTGLMKYRLMANKYQFPGAVFLGKFCSWLPDPNVELITVIGTPLELPHISEPSADDVDKYHALYLEHLRKLFNKHKGQYAKDPNAELEFVGPRDFGLEP</sequence>
<comment type="subcellular location">
    <subcellularLocation>
        <location evidence="1 14">Endoplasmic reticulum membrane</location>
        <topology evidence="1 14">Multi-pass membrane protein</topology>
    </subcellularLocation>
</comment>
<evidence type="ECO:0000256" key="10">
    <source>
        <dbReference type="ARBA" id="ARBA00022989"/>
    </source>
</evidence>
<evidence type="ECO:0000256" key="5">
    <source>
        <dbReference type="ARBA" id="ARBA00022516"/>
    </source>
</evidence>
<comment type="pathway">
    <text evidence="2">Glycerolipid metabolism; triacylglycerol biosynthesis.</text>
</comment>